<dbReference type="PANTHER" id="PTHR43812">
    <property type="entry name" value="BLR2425 PROTEIN"/>
    <property type="match status" value="1"/>
</dbReference>
<name>A0AAN6RND4_9PLEO</name>
<protein>
    <recommendedName>
        <fullName evidence="3">Flavin reductase like domain-containing protein</fullName>
    </recommendedName>
</protein>
<reference evidence="1 2" key="1">
    <citation type="submission" date="2021-02" db="EMBL/GenBank/DDBJ databases">
        <title>Genome assembly of Pseudopithomyces chartarum.</title>
        <authorList>
            <person name="Jauregui R."/>
            <person name="Singh J."/>
            <person name="Voisey C."/>
        </authorList>
    </citation>
    <scope>NUCLEOTIDE SEQUENCE [LARGE SCALE GENOMIC DNA]</scope>
    <source>
        <strain evidence="1 2">AGR01</strain>
    </source>
</reference>
<dbReference type="InterPro" id="IPR012349">
    <property type="entry name" value="Split_barrel_FMN-bd"/>
</dbReference>
<evidence type="ECO:0008006" key="3">
    <source>
        <dbReference type="Google" id="ProtNLM"/>
    </source>
</evidence>
<dbReference type="PANTHER" id="PTHR43812:SF2">
    <property type="entry name" value="FLAVIN REDUCTASE LIKE DOMAIN-CONTAINING PROTEIN"/>
    <property type="match status" value="1"/>
</dbReference>
<organism evidence="1 2">
    <name type="scientific">Pseudopithomyces chartarum</name>
    <dbReference type="NCBI Taxonomy" id="1892770"/>
    <lineage>
        <taxon>Eukaryota</taxon>
        <taxon>Fungi</taxon>
        <taxon>Dikarya</taxon>
        <taxon>Ascomycota</taxon>
        <taxon>Pezizomycotina</taxon>
        <taxon>Dothideomycetes</taxon>
        <taxon>Pleosporomycetidae</taxon>
        <taxon>Pleosporales</taxon>
        <taxon>Massarineae</taxon>
        <taxon>Didymosphaeriaceae</taxon>
        <taxon>Pseudopithomyces</taxon>
    </lineage>
</organism>
<dbReference type="Proteomes" id="UP001280581">
    <property type="component" value="Unassembled WGS sequence"/>
</dbReference>
<gene>
    <name evidence="1" type="ORF">GRF29_1g3212573</name>
</gene>
<evidence type="ECO:0000313" key="2">
    <source>
        <dbReference type="Proteomes" id="UP001280581"/>
    </source>
</evidence>
<dbReference type="Gene3D" id="2.30.110.10">
    <property type="entry name" value="Electron Transport, Fmn-binding Protein, Chain A"/>
    <property type="match status" value="1"/>
</dbReference>
<evidence type="ECO:0000313" key="1">
    <source>
        <dbReference type="EMBL" id="KAK3217479.1"/>
    </source>
</evidence>
<comment type="caution">
    <text evidence="1">The sequence shown here is derived from an EMBL/GenBank/DDBJ whole genome shotgun (WGS) entry which is preliminary data.</text>
</comment>
<dbReference type="EMBL" id="WVTA01000001">
    <property type="protein sequence ID" value="KAK3217479.1"/>
    <property type="molecule type" value="Genomic_DNA"/>
</dbReference>
<dbReference type="SUPFAM" id="SSF50475">
    <property type="entry name" value="FMN-binding split barrel"/>
    <property type="match status" value="1"/>
</dbReference>
<keyword evidence="2" id="KW-1185">Reference proteome</keyword>
<proteinExistence type="predicted"/>
<accession>A0AAN6RND4</accession>
<sequence>MFSANQTPSAAQKDTVVNVEATGVFCWNLATYALKDAVNATSEQFAADVDEFEKASLPKQPSHLLRIPINATPTPIPMVASSPIKFECTHYTTIRLPGNPPWAPSTWSSAK</sequence>
<dbReference type="AlphaFoldDB" id="A0AAN6RND4"/>